<organism evidence="2 3">
    <name type="scientific">Pleuronectes platessa</name>
    <name type="common">European plaice</name>
    <dbReference type="NCBI Taxonomy" id="8262"/>
    <lineage>
        <taxon>Eukaryota</taxon>
        <taxon>Metazoa</taxon>
        <taxon>Chordata</taxon>
        <taxon>Craniata</taxon>
        <taxon>Vertebrata</taxon>
        <taxon>Euteleostomi</taxon>
        <taxon>Actinopterygii</taxon>
        <taxon>Neopterygii</taxon>
        <taxon>Teleostei</taxon>
        <taxon>Neoteleostei</taxon>
        <taxon>Acanthomorphata</taxon>
        <taxon>Carangaria</taxon>
        <taxon>Pleuronectiformes</taxon>
        <taxon>Pleuronectoidei</taxon>
        <taxon>Pleuronectidae</taxon>
        <taxon>Pleuronectes</taxon>
    </lineage>
</organism>
<gene>
    <name evidence="2" type="ORF">PLEPLA_LOCUS31641</name>
</gene>
<feature type="region of interest" description="Disordered" evidence="1">
    <location>
        <begin position="96"/>
        <end position="118"/>
    </location>
</feature>
<protein>
    <submittedName>
        <fullName evidence="2">Uncharacterized protein</fullName>
    </submittedName>
</protein>
<dbReference type="EMBL" id="CADEAL010003224">
    <property type="protein sequence ID" value="CAB1443925.1"/>
    <property type="molecule type" value="Genomic_DNA"/>
</dbReference>
<evidence type="ECO:0000313" key="2">
    <source>
        <dbReference type="EMBL" id="CAB1443925.1"/>
    </source>
</evidence>
<sequence length="118" mass="13745">MFCNPRVAARNNNNNNTTNMKREPSTCWKERRLESRCYDETLYRGTFASIPPKHLCIERVGGVCSRTPRSHRTLERRDLLAELRDDATKMVQTVHVPDTDRERQIRRASDADPQFPGD</sequence>
<accession>A0A9N7YZG3</accession>
<keyword evidence="3" id="KW-1185">Reference proteome</keyword>
<dbReference type="Proteomes" id="UP001153269">
    <property type="component" value="Unassembled WGS sequence"/>
</dbReference>
<evidence type="ECO:0000313" key="3">
    <source>
        <dbReference type="Proteomes" id="UP001153269"/>
    </source>
</evidence>
<dbReference type="AlphaFoldDB" id="A0A9N7YZG3"/>
<proteinExistence type="predicted"/>
<evidence type="ECO:0000256" key="1">
    <source>
        <dbReference type="SAM" id="MobiDB-lite"/>
    </source>
</evidence>
<feature type="compositionally biased region" description="Basic and acidic residues" evidence="1">
    <location>
        <begin position="97"/>
        <end position="110"/>
    </location>
</feature>
<name>A0A9N7YZG3_PLEPL</name>
<reference evidence="2" key="1">
    <citation type="submission" date="2020-03" db="EMBL/GenBank/DDBJ databases">
        <authorList>
            <person name="Weist P."/>
        </authorList>
    </citation>
    <scope>NUCLEOTIDE SEQUENCE</scope>
</reference>
<comment type="caution">
    <text evidence="2">The sequence shown here is derived from an EMBL/GenBank/DDBJ whole genome shotgun (WGS) entry which is preliminary data.</text>
</comment>